<dbReference type="SUPFAM" id="SSF89919">
    <property type="entry name" value="Ribosome-binding factor A, RbfA"/>
    <property type="match status" value="1"/>
</dbReference>
<dbReference type="EMBL" id="MHJO01000031">
    <property type="protein sequence ID" value="OGY68684.1"/>
    <property type="molecule type" value="Genomic_DNA"/>
</dbReference>
<dbReference type="GO" id="GO:0030490">
    <property type="term" value="P:maturation of SSU-rRNA"/>
    <property type="evidence" value="ECO:0007669"/>
    <property type="project" value="UniProtKB-UniRule"/>
</dbReference>
<evidence type="ECO:0000313" key="4">
    <source>
        <dbReference type="Proteomes" id="UP000176611"/>
    </source>
</evidence>
<comment type="similarity">
    <text evidence="2">Belongs to the RbfA family.</text>
</comment>
<dbReference type="InterPro" id="IPR020053">
    <property type="entry name" value="Ribosome-bd_factorA_CS"/>
</dbReference>
<dbReference type="PROSITE" id="PS01319">
    <property type="entry name" value="RBFA"/>
    <property type="match status" value="1"/>
</dbReference>
<dbReference type="InterPro" id="IPR015946">
    <property type="entry name" value="KH_dom-like_a/b"/>
</dbReference>
<dbReference type="InterPro" id="IPR023799">
    <property type="entry name" value="RbfA_dom_sf"/>
</dbReference>
<dbReference type="Pfam" id="PF02033">
    <property type="entry name" value="RBFA"/>
    <property type="match status" value="1"/>
</dbReference>
<dbReference type="Gene3D" id="3.30.300.20">
    <property type="match status" value="1"/>
</dbReference>
<protein>
    <recommendedName>
        <fullName evidence="2">Ribosome-binding factor A</fullName>
    </recommendedName>
</protein>
<evidence type="ECO:0000256" key="2">
    <source>
        <dbReference type="HAMAP-Rule" id="MF_00003"/>
    </source>
</evidence>
<comment type="subcellular location">
    <subcellularLocation>
        <location evidence="2">Cytoplasm</location>
    </subcellularLocation>
</comment>
<keyword evidence="2" id="KW-0963">Cytoplasm</keyword>
<accession>A0A1G1ZVV0</accession>
<dbReference type="Proteomes" id="UP000176611">
    <property type="component" value="Unassembled WGS sequence"/>
</dbReference>
<name>A0A1G1ZVV0_9BACT</name>
<organism evidence="3 4">
    <name type="scientific">Candidatus Harrisonbacteria bacterium RIFOXYD1_FULL_40_9</name>
    <dbReference type="NCBI Taxonomy" id="1798412"/>
    <lineage>
        <taxon>Bacteria</taxon>
        <taxon>Candidatus Harrisoniibacteriota</taxon>
    </lineage>
</organism>
<sequence length="109" mass="12508">MLYREERLNKTIRDELSLLVAREVELGTLTTITEVDVRDTHEDATVKISVIPSSKADEALKILQRESGRLRSLLSRKIRIRAIPRLVFEIDHGPEKAADIEKMFLDPNN</sequence>
<proteinExistence type="inferred from homology"/>
<reference evidence="3 4" key="1">
    <citation type="journal article" date="2016" name="Nat. Commun.">
        <title>Thousands of microbial genomes shed light on interconnected biogeochemical processes in an aquifer system.</title>
        <authorList>
            <person name="Anantharaman K."/>
            <person name="Brown C.T."/>
            <person name="Hug L.A."/>
            <person name="Sharon I."/>
            <person name="Castelle C.J."/>
            <person name="Probst A.J."/>
            <person name="Thomas B.C."/>
            <person name="Singh A."/>
            <person name="Wilkins M.J."/>
            <person name="Karaoz U."/>
            <person name="Brodie E.L."/>
            <person name="Williams K.H."/>
            <person name="Hubbard S.S."/>
            <person name="Banfield J.F."/>
        </authorList>
    </citation>
    <scope>NUCLEOTIDE SEQUENCE [LARGE SCALE GENOMIC DNA]</scope>
</reference>
<dbReference type="AlphaFoldDB" id="A0A1G1ZVV0"/>
<dbReference type="InterPro" id="IPR000238">
    <property type="entry name" value="RbfA"/>
</dbReference>
<gene>
    <name evidence="2" type="primary">rbfA</name>
    <name evidence="3" type="ORF">A2586_00670</name>
</gene>
<dbReference type="HAMAP" id="MF_00003">
    <property type="entry name" value="RbfA"/>
    <property type="match status" value="1"/>
</dbReference>
<dbReference type="PANTHER" id="PTHR33515:SF1">
    <property type="entry name" value="RIBOSOME-BINDING FACTOR A, CHLOROPLASTIC-RELATED"/>
    <property type="match status" value="1"/>
</dbReference>
<evidence type="ECO:0000313" key="3">
    <source>
        <dbReference type="EMBL" id="OGY68684.1"/>
    </source>
</evidence>
<dbReference type="PANTHER" id="PTHR33515">
    <property type="entry name" value="RIBOSOME-BINDING FACTOR A, CHLOROPLASTIC-RELATED"/>
    <property type="match status" value="1"/>
</dbReference>
<keyword evidence="1 2" id="KW-0690">Ribosome biogenesis</keyword>
<evidence type="ECO:0000256" key="1">
    <source>
        <dbReference type="ARBA" id="ARBA00022517"/>
    </source>
</evidence>
<comment type="function">
    <text evidence="2">One of several proteins that assist in the late maturation steps of the functional core of the 30S ribosomal subunit. Associates with free 30S ribosomal subunits (but not with 30S subunits that are part of 70S ribosomes or polysomes). Required for efficient processing of 16S rRNA. May interact with the 5'-terminal helix region of 16S rRNA.</text>
</comment>
<comment type="caution">
    <text evidence="3">The sequence shown here is derived from an EMBL/GenBank/DDBJ whole genome shotgun (WGS) entry which is preliminary data.</text>
</comment>
<dbReference type="GO" id="GO:0005829">
    <property type="term" value="C:cytosol"/>
    <property type="evidence" value="ECO:0007669"/>
    <property type="project" value="TreeGrafter"/>
</dbReference>
<comment type="subunit">
    <text evidence="2">Monomer. Binds 30S ribosomal subunits, but not 50S ribosomal subunits or 70S ribosomes.</text>
</comment>
<dbReference type="GO" id="GO:0043024">
    <property type="term" value="F:ribosomal small subunit binding"/>
    <property type="evidence" value="ECO:0007669"/>
    <property type="project" value="TreeGrafter"/>
</dbReference>